<dbReference type="PANTHER" id="PTHR43309:SF3">
    <property type="entry name" value="5-OXOPROLINASE SUBUNIT C"/>
    <property type="match status" value="1"/>
</dbReference>
<evidence type="ECO:0000259" key="5">
    <source>
        <dbReference type="SMART" id="SM00797"/>
    </source>
</evidence>
<proteinExistence type="predicted"/>
<evidence type="ECO:0000313" key="7">
    <source>
        <dbReference type="Proteomes" id="UP000032668"/>
    </source>
</evidence>
<dbReference type="Proteomes" id="UP000032668">
    <property type="component" value="Unassembled WGS sequence"/>
</dbReference>
<evidence type="ECO:0000256" key="3">
    <source>
        <dbReference type="ARBA" id="ARBA00022840"/>
    </source>
</evidence>
<dbReference type="InterPro" id="IPR003778">
    <property type="entry name" value="CT_A_B"/>
</dbReference>
<name>A0A0D6PBV9_9PROT</name>
<dbReference type="InterPro" id="IPR003833">
    <property type="entry name" value="CT_C_D"/>
</dbReference>
<dbReference type="GO" id="GO:0005524">
    <property type="term" value="F:ATP binding"/>
    <property type="evidence" value="ECO:0007669"/>
    <property type="project" value="UniProtKB-KW"/>
</dbReference>
<sequence>MRVLPLNESSFLVELADLAQSQALFASLQADPLPGMTDLVPAARTLMIAYNPAVTSASLLAGAVVARDLQAPPSPSDVIIEVPVVYNGEDLPEVAALTGLSVREIIARHLASDYRVAFCGFAPGFGYLTGGDPALYVPRRKTPRTHIPAGSVGLAGEFSGVYPQASPGGWQIIGTTPLKMWDLTRSPPALFQPGHKVRFLECTTAKPRIFTTPPVNQLATTGASASTTFSVLSAPLPALFQDLGRFGQTRQGVSASGALDRGAFKTANRVVGNAQTIPCLELTGGGFSFRANGQAVIGFAGAPCSITIRTAASQRISPAFLSPIALEPGDEVTLGPPMRGVCSYLAVRGGFLVEPVLGSAATDTLAHIGPAPVQAGGTLTVQPTPYLAPVSLHEVPVFDYPKAGETVMLDLQFGPRSDWFTQEALAAFTSTAWLVTPHSNRVGLRLDGEAVLTRCRTEELPSEATITGAVEVPANGKPLLFLADHPLTGGYPVIGAVAAHHLDLAGQIPVGAKILFRPIAPFAEIIPERPNPEAAL</sequence>
<feature type="domain" description="Carboxyltransferase" evidence="5">
    <location>
        <begin position="250"/>
        <end position="535"/>
    </location>
</feature>
<keyword evidence="7" id="KW-1185">Reference proteome</keyword>
<dbReference type="SUPFAM" id="SSF50891">
    <property type="entry name" value="Cyclophilin-like"/>
    <property type="match status" value="2"/>
</dbReference>
<evidence type="ECO:0000256" key="2">
    <source>
        <dbReference type="ARBA" id="ARBA00022801"/>
    </source>
</evidence>
<dbReference type="Gene3D" id="3.30.1360.40">
    <property type="match status" value="1"/>
</dbReference>
<dbReference type="EMBL" id="BANC01000017">
    <property type="protein sequence ID" value="GAN79137.1"/>
    <property type="molecule type" value="Genomic_DNA"/>
</dbReference>
<dbReference type="Gene3D" id="2.40.100.10">
    <property type="entry name" value="Cyclophilin-like"/>
    <property type="match status" value="2"/>
</dbReference>
<dbReference type="AlphaFoldDB" id="A0A0D6PBV9"/>
<dbReference type="InterPro" id="IPR029000">
    <property type="entry name" value="Cyclophilin-like_dom_sf"/>
</dbReference>
<dbReference type="SUPFAM" id="SSF160467">
    <property type="entry name" value="PH0987 N-terminal domain-like"/>
    <property type="match status" value="1"/>
</dbReference>
<dbReference type="InterPro" id="IPR052708">
    <property type="entry name" value="PxpC"/>
</dbReference>
<feature type="domain" description="Carboxyltransferase" evidence="4">
    <location>
        <begin position="1"/>
        <end position="191"/>
    </location>
</feature>
<dbReference type="Pfam" id="PF02682">
    <property type="entry name" value="CT_C_D"/>
    <property type="match status" value="1"/>
</dbReference>
<keyword evidence="3" id="KW-0067">ATP-binding</keyword>
<accession>A0A0D6PBV9</accession>
<dbReference type="Pfam" id="PF02626">
    <property type="entry name" value="CT_A_B"/>
    <property type="match status" value="1"/>
</dbReference>
<dbReference type="PANTHER" id="PTHR43309">
    <property type="entry name" value="5-OXOPROLINASE SUBUNIT C"/>
    <property type="match status" value="1"/>
</dbReference>
<dbReference type="STRING" id="1120923.SAMN02746095_00971"/>
<organism evidence="6 7">
    <name type="scientific">Acidocella aminolytica 101 = DSM 11237</name>
    <dbReference type="NCBI Taxonomy" id="1120923"/>
    <lineage>
        <taxon>Bacteria</taxon>
        <taxon>Pseudomonadati</taxon>
        <taxon>Pseudomonadota</taxon>
        <taxon>Alphaproteobacteria</taxon>
        <taxon>Acetobacterales</taxon>
        <taxon>Acidocellaceae</taxon>
        <taxon>Acidocella</taxon>
    </lineage>
</organism>
<comment type="caution">
    <text evidence="6">The sequence shown here is derived from an EMBL/GenBank/DDBJ whole genome shotgun (WGS) entry which is preliminary data.</text>
</comment>
<evidence type="ECO:0000256" key="1">
    <source>
        <dbReference type="ARBA" id="ARBA00022741"/>
    </source>
</evidence>
<protein>
    <recommendedName>
        <fullName evidence="8">Allophanate hydrolase</fullName>
    </recommendedName>
</protein>
<keyword evidence="2" id="KW-0378">Hydrolase</keyword>
<keyword evidence="1" id="KW-0547">Nucleotide-binding</keyword>
<dbReference type="RefSeq" id="WP_048877602.1">
    <property type="nucleotide sequence ID" value="NZ_BANC01000017.1"/>
</dbReference>
<evidence type="ECO:0000259" key="4">
    <source>
        <dbReference type="SMART" id="SM00796"/>
    </source>
</evidence>
<dbReference type="GO" id="GO:0016787">
    <property type="term" value="F:hydrolase activity"/>
    <property type="evidence" value="ECO:0007669"/>
    <property type="project" value="UniProtKB-KW"/>
</dbReference>
<gene>
    <name evidence="6" type="ORF">Aam_017_042</name>
</gene>
<evidence type="ECO:0000313" key="6">
    <source>
        <dbReference type="EMBL" id="GAN79137.1"/>
    </source>
</evidence>
<reference evidence="6 7" key="1">
    <citation type="submission" date="2012-11" db="EMBL/GenBank/DDBJ databases">
        <title>Whole genome sequence of Acidocella aminolytica 101 = DSM 11237.</title>
        <authorList>
            <person name="Azuma Y."/>
            <person name="Higashiura N."/>
            <person name="Hirakawa H."/>
            <person name="Matsushita K."/>
        </authorList>
    </citation>
    <scope>NUCLEOTIDE SEQUENCE [LARGE SCALE GENOMIC DNA]</scope>
    <source>
        <strain evidence="7">101 / DSM 11237</strain>
    </source>
</reference>
<dbReference type="OrthoDB" id="9778567at2"/>
<dbReference type="SMART" id="SM00797">
    <property type="entry name" value="AHS2"/>
    <property type="match status" value="1"/>
</dbReference>
<dbReference type="SMART" id="SM00796">
    <property type="entry name" value="AHS1"/>
    <property type="match status" value="1"/>
</dbReference>
<evidence type="ECO:0008006" key="8">
    <source>
        <dbReference type="Google" id="ProtNLM"/>
    </source>
</evidence>